<evidence type="ECO:0000256" key="2">
    <source>
        <dbReference type="ARBA" id="ARBA00023015"/>
    </source>
</evidence>
<dbReference type="WBParaSite" id="SBAD_0000613501-mRNA-1">
    <property type="protein sequence ID" value="SBAD_0000613501-mRNA-1"/>
    <property type="gene ID" value="SBAD_0000613501"/>
</dbReference>
<keyword evidence="3" id="KW-0804">Transcription</keyword>
<evidence type="ECO:0000313" key="6">
    <source>
        <dbReference type="EMBL" id="VDP08621.1"/>
    </source>
</evidence>
<dbReference type="SMART" id="SM00511">
    <property type="entry name" value="ORANGE"/>
    <property type="match status" value="1"/>
</dbReference>
<protein>
    <submittedName>
        <fullName evidence="8">Orange domain-containing protein</fullName>
    </submittedName>
</protein>
<dbReference type="GO" id="GO:0006355">
    <property type="term" value="P:regulation of DNA-templated transcription"/>
    <property type="evidence" value="ECO:0007669"/>
    <property type="project" value="InterPro"/>
</dbReference>
<dbReference type="PROSITE" id="PS51054">
    <property type="entry name" value="ORANGE"/>
    <property type="match status" value="1"/>
</dbReference>
<keyword evidence="7" id="KW-1185">Reference proteome</keyword>
<evidence type="ECO:0000256" key="4">
    <source>
        <dbReference type="ARBA" id="ARBA00023242"/>
    </source>
</evidence>
<evidence type="ECO:0000256" key="1">
    <source>
        <dbReference type="ARBA" id="ARBA00004123"/>
    </source>
</evidence>
<reference evidence="6 7" key="2">
    <citation type="submission" date="2018-11" db="EMBL/GenBank/DDBJ databases">
        <authorList>
            <consortium name="Pathogen Informatics"/>
        </authorList>
    </citation>
    <scope>NUCLEOTIDE SEQUENCE [LARGE SCALE GENOMIC DNA]</scope>
</reference>
<proteinExistence type="predicted"/>
<organism evidence="8">
    <name type="scientific">Soboliphyme baturini</name>
    <dbReference type="NCBI Taxonomy" id="241478"/>
    <lineage>
        <taxon>Eukaryota</taxon>
        <taxon>Metazoa</taxon>
        <taxon>Ecdysozoa</taxon>
        <taxon>Nematoda</taxon>
        <taxon>Enoplea</taxon>
        <taxon>Dorylaimia</taxon>
        <taxon>Dioctophymatida</taxon>
        <taxon>Dioctophymatoidea</taxon>
        <taxon>Soboliphymatidae</taxon>
        <taxon>Soboliphyme</taxon>
    </lineage>
</organism>
<dbReference type="EMBL" id="UZAM01009333">
    <property type="protein sequence ID" value="VDP08621.1"/>
    <property type="molecule type" value="Genomic_DNA"/>
</dbReference>
<evidence type="ECO:0000313" key="8">
    <source>
        <dbReference type="WBParaSite" id="SBAD_0000613501-mRNA-1"/>
    </source>
</evidence>
<dbReference type="SUPFAM" id="SSF158457">
    <property type="entry name" value="Orange domain-like"/>
    <property type="match status" value="1"/>
</dbReference>
<dbReference type="GO" id="GO:0003677">
    <property type="term" value="F:DNA binding"/>
    <property type="evidence" value="ECO:0007669"/>
    <property type="project" value="InterPro"/>
</dbReference>
<dbReference type="AlphaFoldDB" id="A0A183IQK3"/>
<dbReference type="OrthoDB" id="6371181at2759"/>
<gene>
    <name evidence="6" type="ORF">SBAD_LOCUS5900</name>
</gene>
<keyword evidence="4" id="KW-0539">Nucleus</keyword>
<sequence length="209" mass="22867">MAIEFCCSLMIILGLDMMAYDPQRFASDYHSMGFRECASEVARYLTSVEGMELHDPLRTRLISHLQYYCAQKLSAFSQWNPQHTASSSWVQNTQLTKIDSSSFPYSVPHSTSSSVAEMSTGNHFVTCYSSALSLPTVTCQTSSLNNRSAVCLSATEPTTNISSAMPIHIPPATSAPSISSLNFQFIGNSQSAAQGDSSRFLYGGRIWGE</sequence>
<dbReference type="Pfam" id="PF07527">
    <property type="entry name" value="Hairy_orange"/>
    <property type="match status" value="1"/>
</dbReference>
<keyword evidence="2" id="KW-0805">Transcription regulation</keyword>
<dbReference type="Gene3D" id="6.10.250.980">
    <property type="match status" value="1"/>
</dbReference>
<evidence type="ECO:0000313" key="7">
    <source>
        <dbReference type="Proteomes" id="UP000270296"/>
    </source>
</evidence>
<accession>A0A183IQK3</accession>
<dbReference type="Proteomes" id="UP000270296">
    <property type="component" value="Unassembled WGS sequence"/>
</dbReference>
<dbReference type="PANTHER" id="PTHR10985">
    <property type="entry name" value="BASIC HELIX-LOOP-HELIX TRANSCRIPTION FACTOR, HES-RELATED"/>
    <property type="match status" value="1"/>
</dbReference>
<comment type="subcellular location">
    <subcellularLocation>
        <location evidence="1">Nucleus</location>
    </subcellularLocation>
</comment>
<evidence type="ECO:0000256" key="3">
    <source>
        <dbReference type="ARBA" id="ARBA00023163"/>
    </source>
</evidence>
<name>A0A183IQK3_9BILA</name>
<dbReference type="InterPro" id="IPR003650">
    <property type="entry name" value="Orange_dom"/>
</dbReference>
<reference evidence="8" key="1">
    <citation type="submission" date="2016-06" db="UniProtKB">
        <authorList>
            <consortium name="WormBaseParasite"/>
        </authorList>
    </citation>
    <scope>IDENTIFICATION</scope>
</reference>
<dbReference type="GO" id="GO:0005634">
    <property type="term" value="C:nucleus"/>
    <property type="evidence" value="ECO:0007669"/>
    <property type="project" value="UniProtKB-SubCell"/>
</dbReference>
<feature type="domain" description="Orange" evidence="5">
    <location>
        <begin position="29"/>
        <end position="65"/>
    </location>
</feature>
<dbReference type="InterPro" id="IPR050370">
    <property type="entry name" value="HES_HEY"/>
</dbReference>
<evidence type="ECO:0000259" key="5">
    <source>
        <dbReference type="PROSITE" id="PS51054"/>
    </source>
</evidence>